<protein>
    <submittedName>
        <fullName evidence="1">Uncharacterized protein</fullName>
    </submittedName>
</protein>
<keyword evidence="2" id="KW-1185">Reference proteome</keyword>
<name>A0AA35UP96_LACSI</name>
<dbReference type="Proteomes" id="UP001177003">
    <property type="component" value="Chromosome 0"/>
</dbReference>
<reference evidence="1" key="1">
    <citation type="submission" date="2023-04" db="EMBL/GenBank/DDBJ databases">
        <authorList>
            <person name="Vijverberg K."/>
            <person name="Xiong W."/>
            <person name="Schranz E."/>
        </authorList>
    </citation>
    <scope>NUCLEOTIDE SEQUENCE</scope>
</reference>
<organism evidence="1 2">
    <name type="scientific">Lactuca saligna</name>
    <name type="common">Willowleaf lettuce</name>
    <dbReference type="NCBI Taxonomy" id="75948"/>
    <lineage>
        <taxon>Eukaryota</taxon>
        <taxon>Viridiplantae</taxon>
        <taxon>Streptophyta</taxon>
        <taxon>Embryophyta</taxon>
        <taxon>Tracheophyta</taxon>
        <taxon>Spermatophyta</taxon>
        <taxon>Magnoliopsida</taxon>
        <taxon>eudicotyledons</taxon>
        <taxon>Gunneridae</taxon>
        <taxon>Pentapetalae</taxon>
        <taxon>asterids</taxon>
        <taxon>campanulids</taxon>
        <taxon>Asterales</taxon>
        <taxon>Asteraceae</taxon>
        <taxon>Cichorioideae</taxon>
        <taxon>Cichorieae</taxon>
        <taxon>Lactucinae</taxon>
        <taxon>Lactuca</taxon>
    </lineage>
</organism>
<dbReference type="AlphaFoldDB" id="A0AA35UP96"/>
<gene>
    <name evidence="1" type="ORF">LSALG_LOCUS3086</name>
</gene>
<accession>A0AA35UP96</accession>
<dbReference type="EMBL" id="OX465086">
    <property type="protein sequence ID" value="CAI9262346.1"/>
    <property type="molecule type" value="Genomic_DNA"/>
</dbReference>
<evidence type="ECO:0000313" key="2">
    <source>
        <dbReference type="Proteomes" id="UP001177003"/>
    </source>
</evidence>
<evidence type="ECO:0000313" key="1">
    <source>
        <dbReference type="EMBL" id="CAI9262346.1"/>
    </source>
</evidence>
<sequence>MIIIEVCITSQLISWCASYDKQICLSTLTLSSRTTRILHHYLYRVSLFSDSHLSLCFLSLEIPKGRGRRNIFSKREFVSLSLQTLRSVSVIFHPPIRSFWGKAKSYVVP</sequence>
<proteinExistence type="predicted"/>